<dbReference type="EMBL" id="JAPHEG010000001">
    <property type="protein sequence ID" value="MDF2953131.1"/>
    <property type="molecule type" value="Genomic_DNA"/>
</dbReference>
<dbReference type="Proteomes" id="UP001144110">
    <property type="component" value="Unassembled WGS sequence"/>
</dbReference>
<evidence type="ECO:0000313" key="2">
    <source>
        <dbReference type="Proteomes" id="UP001144110"/>
    </source>
</evidence>
<proteinExistence type="predicted"/>
<dbReference type="AlphaFoldDB" id="A0AAE3P3I6"/>
<sequence>MVDDSIKYFKNLEELYRNFFRKKLKKDIFIREKLDSLLQAINNSRKAFIETGSFEFCAKCARAGEKCCQAGLEWKLNRSEFFINLLLAEKTGFSIKLNLERPDDCLFLGEKGCSLILTPLFCRNFFCDKLSKFLGHKKLIKIQHAMEDEAIISFQLSDYINKRYIIPYLSMVR</sequence>
<comment type="caution">
    <text evidence="1">The sequence shown here is derived from an EMBL/GenBank/DDBJ whole genome shotgun (WGS) entry which is preliminary data.</text>
</comment>
<accession>A0AAE3P3I6</accession>
<protein>
    <submittedName>
        <fullName evidence="1">Uncharacterized protein</fullName>
    </submittedName>
</protein>
<gene>
    <name evidence="1" type="ORF">OD816_000376</name>
</gene>
<name>A0AAE3P3I6_9BACT</name>
<evidence type="ECO:0000313" key="1">
    <source>
        <dbReference type="EMBL" id="MDF2953131.1"/>
    </source>
</evidence>
<reference evidence="1" key="1">
    <citation type="submission" date="2022-11" db="EMBL/GenBank/DDBJ databases">
        <title>Candidatus Alkanophaga archaea from heated hydrothermal vent sediment oxidize petroleum alkanes.</title>
        <authorList>
            <person name="Zehnle H."/>
            <person name="Laso-Perez R."/>
            <person name="Lipp J."/>
            <person name="Teske A."/>
            <person name="Wegener G."/>
        </authorList>
    </citation>
    <scope>NUCLEOTIDE SEQUENCE</scope>
    <source>
        <strain evidence="1">MCA70</strain>
    </source>
</reference>
<organism evidence="1 2">
    <name type="scientific">Candidatus Thermodesulfobacterium syntrophicum</name>
    <dbReference type="NCBI Taxonomy" id="3060442"/>
    <lineage>
        <taxon>Bacteria</taxon>
        <taxon>Pseudomonadati</taxon>
        <taxon>Thermodesulfobacteriota</taxon>
        <taxon>Thermodesulfobacteria</taxon>
        <taxon>Thermodesulfobacteriales</taxon>
        <taxon>Thermodesulfobacteriaceae</taxon>
        <taxon>Thermodesulfobacterium</taxon>
    </lineage>
</organism>